<dbReference type="InterPro" id="IPR009050">
    <property type="entry name" value="Globin-like_sf"/>
</dbReference>
<evidence type="ECO:0000313" key="8">
    <source>
        <dbReference type="EMBL" id="KAK6182326.1"/>
    </source>
</evidence>
<reference evidence="8 9" key="1">
    <citation type="submission" date="2024-01" db="EMBL/GenBank/DDBJ databases">
        <title>The genome of the rayed Mediterranean limpet Patella caerulea (Linnaeus, 1758).</title>
        <authorList>
            <person name="Anh-Thu Weber A."/>
            <person name="Halstead-Nussloch G."/>
        </authorList>
    </citation>
    <scope>NUCLEOTIDE SEQUENCE [LARGE SCALE GENOMIC DNA]</scope>
    <source>
        <strain evidence="8">AATW-2023a</strain>
        <tissue evidence="8">Whole specimen</tissue>
    </source>
</reference>
<dbReference type="SUPFAM" id="SSF46458">
    <property type="entry name" value="Globin-like"/>
    <property type="match status" value="1"/>
</dbReference>
<dbReference type="InterPro" id="IPR000971">
    <property type="entry name" value="Globin"/>
</dbReference>
<dbReference type="GO" id="GO:0020037">
    <property type="term" value="F:heme binding"/>
    <property type="evidence" value="ECO:0007669"/>
    <property type="project" value="InterPro"/>
</dbReference>
<keyword evidence="6" id="KW-0561">Oxygen transport</keyword>
<dbReference type="Gene3D" id="1.10.490.10">
    <property type="entry name" value="Globins"/>
    <property type="match status" value="1"/>
</dbReference>
<dbReference type="Pfam" id="PF00042">
    <property type="entry name" value="Globin"/>
    <property type="match status" value="1"/>
</dbReference>
<evidence type="ECO:0000256" key="2">
    <source>
        <dbReference type="ARBA" id="ARBA00022617"/>
    </source>
</evidence>
<dbReference type="InterPro" id="IPR012292">
    <property type="entry name" value="Globin/Proto"/>
</dbReference>
<comment type="caution">
    <text evidence="8">The sequence shown here is derived from an EMBL/GenBank/DDBJ whole genome shotgun (WGS) entry which is preliminary data.</text>
</comment>
<keyword evidence="2 6" id="KW-0349">Heme</keyword>
<evidence type="ECO:0000256" key="6">
    <source>
        <dbReference type="RuleBase" id="RU000356"/>
    </source>
</evidence>
<keyword evidence="4" id="KW-0408">Iron</keyword>
<dbReference type="GO" id="GO:0005344">
    <property type="term" value="F:oxygen carrier activity"/>
    <property type="evidence" value="ECO:0007669"/>
    <property type="project" value="UniProtKB-KW"/>
</dbReference>
<keyword evidence="3" id="KW-0479">Metal-binding</keyword>
<evidence type="ECO:0000256" key="5">
    <source>
        <dbReference type="ARBA" id="ARBA00030087"/>
    </source>
</evidence>
<proteinExistence type="inferred from homology"/>
<keyword evidence="9" id="KW-1185">Reference proteome</keyword>
<sequence>MGCRHSTPTEITENEAVEEMADGFCDPAPPAPTDSRLPLSALQVFKLKKSWKGIKRSLEPTGIEMFVRMFKANQGLQSLFSSFKDLKTSDELRVNEALEKHAGIVMGVLDECISNIDNVDYILDILTKTGASHKNFSGFTAEFFWEIETPFLESVKLTLGDRYTDNMDSIYKITIKLILENLVKGIKES</sequence>
<dbReference type="GO" id="GO:0019825">
    <property type="term" value="F:oxygen binding"/>
    <property type="evidence" value="ECO:0007669"/>
    <property type="project" value="InterPro"/>
</dbReference>
<keyword evidence="6" id="KW-0813">Transport</keyword>
<evidence type="ECO:0000256" key="4">
    <source>
        <dbReference type="ARBA" id="ARBA00023004"/>
    </source>
</evidence>
<dbReference type="PANTHER" id="PTHR46458">
    <property type="entry name" value="BLR2807 PROTEIN"/>
    <property type="match status" value="1"/>
</dbReference>
<dbReference type="CDD" id="cd14766">
    <property type="entry name" value="CeGLB25-like"/>
    <property type="match status" value="1"/>
</dbReference>
<dbReference type="Proteomes" id="UP001347796">
    <property type="component" value="Unassembled WGS sequence"/>
</dbReference>
<dbReference type="AlphaFoldDB" id="A0AAN8JQT7"/>
<dbReference type="EMBL" id="JAZGQO010000007">
    <property type="protein sequence ID" value="KAK6182326.1"/>
    <property type="molecule type" value="Genomic_DNA"/>
</dbReference>
<name>A0AAN8JQT7_PATCE</name>
<dbReference type="PROSITE" id="PS01033">
    <property type="entry name" value="GLOBIN"/>
    <property type="match status" value="1"/>
</dbReference>
<gene>
    <name evidence="8" type="ORF">SNE40_010037</name>
</gene>
<dbReference type="GO" id="GO:0046872">
    <property type="term" value="F:metal ion binding"/>
    <property type="evidence" value="ECO:0007669"/>
    <property type="project" value="UniProtKB-KW"/>
</dbReference>
<dbReference type="InterPro" id="IPR050532">
    <property type="entry name" value="Globin-like_OT"/>
</dbReference>
<evidence type="ECO:0000256" key="1">
    <source>
        <dbReference type="ARBA" id="ARBA00013895"/>
    </source>
</evidence>
<accession>A0AAN8JQT7</accession>
<feature type="domain" description="Globin" evidence="7">
    <location>
        <begin position="38"/>
        <end position="189"/>
    </location>
</feature>
<evidence type="ECO:0000256" key="3">
    <source>
        <dbReference type="ARBA" id="ARBA00022723"/>
    </source>
</evidence>
<comment type="similarity">
    <text evidence="6">Belongs to the globin family.</text>
</comment>
<dbReference type="PANTHER" id="PTHR46458:SF5">
    <property type="entry name" value="GLOBIN FAMILY PROFILE DOMAIN-CONTAINING PROTEIN"/>
    <property type="match status" value="1"/>
</dbReference>
<protein>
    <recommendedName>
        <fullName evidence="1">Globin</fullName>
    </recommendedName>
    <alternativeName>
        <fullName evidence="5">Myoglobin</fullName>
    </alternativeName>
</protein>
<evidence type="ECO:0000259" key="7">
    <source>
        <dbReference type="PROSITE" id="PS01033"/>
    </source>
</evidence>
<organism evidence="8 9">
    <name type="scientific">Patella caerulea</name>
    <name type="common">Rayed Mediterranean limpet</name>
    <dbReference type="NCBI Taxonomy" id="87958"/>
    <lineage>
        <taxon>Eukaryota</taxon>
        <taxon>Metazoa</taxon>
        <taxon>Spiralia</taxon>
        <taxon>Lophotrochozoa</taxon>
        <taxon>Mollusca</taxon>
        <taxon>Gastropoda</taxon>
        <taxon>Patellogastropoda</taxon>
        <taxon>Patelloidea</taxon>
        <taxon>Patellidae</taxon>
        <taxon>Patella</taxon>
    </lineage>
</organism>
<evidence type="ECO:0000313" key="9">
    <source>
        <dbReference type="Proteomes" id="UP001347796"/>
    </source>
</evidence>